<evidence type="ECO:0000313" key="3">
    <source>
        <dbReference type="Proteomes" id="UP000298138"/>
    </source>
</evidence>
<protein>
    <submittedName>
        <fullName evidence="2">Uncharacterized protein</fullName>
    </submittedName>
</protein>
<organism evidence="2 3">
    <name type="scientific">Ascodesmis nigricans</name>
    <dbReference type="NCBI Taxonomy" id="341454"/>
    <lineage>
        <taxon>Eukaryota</taxon>
        <taxon>Fungi</taxon>
        <taxon>Dikarya</taxon>
        <taxon>Ascomycota</taxon>
        <taxon>Pezizomycotina</taxon>
        <taxon>Pezizomycetes</taxon>
        <taxon>Pezizales</taxon>
        <taxon>Ascodesmidaceae</taxon>
        <taxon>Ascodesmis</taxon>
    </lineage>
</organism>
<name>A0A4S2MJ16_9PEZI</name>
<accession>A0A4S2MJ16</accession>
<feature type="compositionally biased region" description="Polar residues" evidence="1">
    <location>
        <begin position="245"/>
        <end position="254"/>
    </location>
</feature>
<dbReference type="Proteomes" id="UP000298138">
    <property type="component" value="Unassembled WGS sequence"/>
</dbReference>
<feature type="region of interest" description="Disordered" evidence="1">
    <location>
        <begin position="230"/>
        <end position="254"/>
    </location>
</feature>
<proteinExistence type="predicted"/>
<keyword evidence="3" id="KW-1185">Reference proteome</keyword>
<evidence type="ECO:0000256" key="1">
    <source>
        <dbReference type="SAM" id="MobiDB-lite"/>
    </source>
</evidence>
<feature type="region of interest" description="Disordered" evidence="1">
    <location>
        <begin position="286"/>
        <end position="311"/>
    </location>
</feature>
<reference evidence="2 3" key="1">
    <citation type="submission" date="2019-04" db="EMBL/GenBank/DDBJ databases">
        <title>Comparative genomics and transcriptomics to analyze fruiting body development in filamentous ascomycetes.</title>
        <authorList>
            <consortium name="DOE Joint Genome Institute"/>
            <person name="Lutkenhaus R."/>
            <person name="Traeger S."/>
            <person name="Breuer J."/>
            <person name="Kuo A."/>
            <person name="Lipzen A."/>
            <person name="Pangilinan J."/>
            <person name="Dilworth D."/>
            <person name="Sandor L."/>
            <person name="Poggeler S."/>
            <person name="Barry K."/>
            <person name="Grigoriev I.V."/>
            <person name="Nowrousian M."/>
        </authorList>
    </citation>
    <scope>NUCLEOTIDE SEQUENCE [LARGE SCALE GENOMIC DNA]</scope>
    <source>
        <strain evidence="2 3">CBS 389.68</strain>
    </source>
</reference>
<gene>
    <name evidence="2" type="ORF">EX30DRAFT_388873</name>
</gene>
<sequence length="311" mass="34399">MAPNPQVTGFNAIYLCDKESAKAHYGTRILYRKDEGLGKPASTTEGNVASSNTHIQVPPLEYSLFMAKILKELETRSFNDVWYHLLHSTFMHMCRWNRKCPWLSRSIDSDMYDSTELEVDIKWPGIYAHDLKDGYGWDNCVKLRNTGLTDTSDTGSLKGADLPCNNAESLAIFVIAANMFQHAYDQDAKMSAKPVIRAFSPSGKLLERKVEEGQDMDAVKDQLATLIQNERSPKLSPSVMDSALSRPSSPTPATTNLLMDGVTPHQAQNSKLLQKNGKGVAPVMTTTSQQTNRNSKNQGKANQNVGQKVSG</sequence>
<evidence type="ECO:0000313" key="2">
    <source>
        <dbReference type="EMBL" id="TGZ76951.1"/>
    </source>
</evidence>
<dbReference type="InParanoid" id="A0A4S2MJ16"/>
<dbReference type="EMBL" id="ML220162">
    <property type="protein sequence ID" value="TGZ76951.1"/>
    <property type="molecule type" value="Genomic_DNA"/>
</dbReference>
<dbReference type="AlphaFoldDB" id="A0A4S2MJ16"/>
<dbReference type="OrthoDB" id="4507347at2759"/>